<dbReference type="SUPFAM" id="SSF102705">
    <property type="entry name" value="NIF3 (NGG1p interacting factor 3)-like"/>
    <property type="match status" value="1"/>
</dbReference>
<keyword evidence="4" id="KW-1185">Reference proteome</keyword>
<evidence type="ECO:0000256" key="1">
    <source>
        <dbReference type="ARBA" id="ARBA00006964"/>
    </source>
</evidence>
<sequence length="293" mass="34223">MKNEEVIDRILQFHPDIPDYDGCDGYKSGNPSDECTGVVSALVPTVDVIRKTAELGCNLLVTHEPIYYQTPDYPEWKGEFENRVYDEKKALLERYGITVWRDHDHIHAHQPDLIFKGVVKYLGWEAYELKARREIPLYYAFEIPPVTVQELAELLMDRLGMNGIRFVGRPGDVIRRIAIVAHLYPQPGDEIREDGYYRDYSSQIMRQMEEEDCIDAVIPGEIIEWTLLSYIHDAVSLGKAKACFNIGHYNMEELGMRYAADWIKELLCEEVPVHYVQTEQYFTYMQRREMDKI</sequence>
<dbReference type="EMBL" id="BAABZQ010000001">
    <property type="protein sequence ID" value="GAA6498688.1"/>
    <property type="molecule type" value="Genomic_DNA"/>
</dbReference>
<dbReference type="InterPro" id="IPR036069">
    <property type="entry name" value="DUF34/NIF3_sf"/>
</dbReference>
<comment type="caution">
    <text evidence="3">The sequence shown here is derived from an EMBL/GenBank/DDBJ whole genome shotgun (WGS) entry which is preliminary data.</text>
</comment>
<reference evidence="3 4" key="1">
    <citation type="submission" date="2024-04" db="EMBL/GenBank/DDBJ databases">
        <title>Defined microbial consortia suppress multidrug-resistant proinflammatory Enterobacteriaceae via ecological control.</title>
        <authorList>
            <person name="Furuichi M."/>
            <person name="Kawaguchi T."/>
            <person name="Pust M."/>
            <person name="Yasuma K."/>
            <person name="Plichta D."/>
            <person name="Hasegawa N."/>
            <person name="Ohya T."/>
            <person name="Bhattarai S."/>
            <person name="Sasajima S."/>
            <person name="Aoto Y."/>
            <person name="Tuganbaev T."/>
            <person name="Yaginuma M."/>
            <person name="Ueda M."/>
            <person name="Okahashi N."/>
            <person name="Amafuji K."/>
            <person name="Kiridooshi Y."/>
            <person name="Sugita K."/>
            <person name="Strazar M."/>
            <person name="Skelly A."/>
            <person name="Suda W."/>
            <person name="Hattori M."/>
            <person name="Nakamoto N."/>
            <person name="Caballero S."/>
            <person name="Norman J."/>
            <person name="Olle B."/>
            <person name="Tanoue T."/>
            <person name="Arita M."/>
            <person name="Bucci V."/>
            <person name="Atarashi K."/>
            <person name="Xavier R."/>
            <person name="Honda K."/>
        </authorList>
    </citation>
    <scope>NUCLEOTIDE SEQUENCE [LARGE SCALE GENOMIC DNA]</scope>
    <source>
        <strain evidence="4">k34-0107-D12</strain>
    </source>
</reference>
<dbReference type="Proteomes" id="UP001600941">
    <property type="component" value="Unassembled WGS sequence"/>
</dbReference>
<evidence type="ECO:0000256" key="2">
    <source>
        <dbReference type="ARBA" id="ARBA00022112"/>
    </source>
</evidence>
<dbReference type="RefSeq" id="WP_033139402.1">
    <property type="nucleotide sequence ID" value="NZ_BAABZQ010000001.1"/>
</dbReference>
<evidence type="ECO:0000313" key="4">
    <source>
        <dbReference type="Proteomes" id="UP001600941"/>
    </source>
</evidence>
<organism evidence="3 4">
    <name type="scientific">Blautia parvula</name>
    <dbReference type="NCBI Taxonomy" id="2877527"/>
    <lineage>
        <taxon>Bacteria</taxon>
        <taxon>Bacillati</taxon>
        <taxon>Bacillota</taxon>
        <taxon>Clostridia</taxon>
        <taxon>Lachnospirales</taxon>
        <taxon>Lachnospiraceae</taxon>
        <taxon>Blautia</taxon>
    </lineage>
</organism>
<evidence type="ECO:0000313" key="3">
    <source>
        <dbReference type="EMBL" id="GAA6498688.1"/>
    </source>
</evidence>
<comment type="similarity">
    <text evidence="1">Belongs to the GTP cyclohydrolase I type 2/NIF3 family.</text>
</comment>
<name>A0ABQ0BQ75_9FIRM</name>
<accession>A0ABQ0BQ75</accession>
<dbReference type="InterPro" id="IPR002678">
    <property type="entry name" value="DUF34/NIF3"/>
</dbReference>
<protein>
    <recommendedName>
        <fullName evidence="2">GTP cyclohydrolase 1 type 2 homolog</fullName>
    </recommendedName>
</protein>
<proteinExistence type="inferred from homology"/>
<gene>
    <name evidence="3" type="ORF">K340107D12_15040</name>
</gene>
<dbReference type="Gene3D" id="3.40.1390.30">
    <property type="entry name" value="NIF3 (NGG1p interacting factor 3)-like"/>
    <property type="match status" value="1"/>
</dbReference>
<dbReference type="Pfam" id="PF01784">
    <property type="entry name" value="DUF34_NIF3"/>
    <property type="match status" value="1"/>
</dbReference>